<gene>
    <name evidence="8" type="ORF">DGUA_6G011102</name>
</gene>
<dbReference type="STRING" id="7266.A0A3B0J8E3"/>
<dbReference type="Gene3D" id="1.25.10.10">
    <property type="entry name" value="Leucine-rich Repeat Variant"/>
    <property type="match status" value="1"/>
</dbReference>
<keyword evidence="5" id="KW-0653">Protein transport</keyword>
<accession>A0A3B0J8E3</accession>
<comment type="subcellular location">
    <subcellularLocation>
        <location evidence="1">Cytoplasm</location>
    </subcellularLocation>
</comment>
<dbReference type="PROSITE" id="PS50077">
    <property type="entry name" value="HEAT_REPEAT"/>
    <property type="match status" value="1"/>
</dbReference>
<evidence type="ECO:0000313" key="9">
    <source>
        <dbReference type="Proteomes" id="UP000268350"/>
    </source>
</evidence>
<dbReference type="SUPFAM" id="SSF48371">
    <property type="entry name" value="ARM repeat"/>
    <property type="match status" value="1"/>
</dbReference>
<dbReference type="Pfam" id="PF25574">
    <property type="entry name" value="TPR_IMB1"/>
    <property type="match status" value="1"/>
</dbReference>
<evidence type="ECO:0000259" key="7">
    <source>
        <dbReference type="PROSITE" id="PS50166"/>
    </source>
</evidence>
<feature type="repeat" description="HEAT" evidence="6">
    <location>
        <begin position="359"/>
        <end position="397"/>
    </location>
</feature>
<keyword evidence="4" id="KW-0677">Repeat</keyword>
<dbReference type="AlphaFoldDB" id="A0A3B0J8E3"/>
<dbReference type="GO" id="GO:0031267">
    <property type="term" value="F:small GTPase binding"/>
    <property type="evidence" value="ECO:0007669"/>
    <property type="project" value="InterPro"/>
</dbReference>
<reference evidence="9" key="1">
    <citation type="submission" date="2018-01" db="EMBL/GenBank/DDBJ databases">
        <authorList>
            <person name="Alioto T."/>
            <person name="Alioto T."/>
        </authorList>
    </citation>
    <scope>NUCLEOTIDE SEQUENCE [LARGE SCALE GENOMIC DNA]</scope>
</reference>
<name>A0A3B0J8E3_DROGU</name>
<dbReference type="Pfam" id="PF03810">
    <property type="entry name" value="IBN_N"/>
    <property type="match status" value="1"/>
</dbReference>
<organism evidence="8 9">
    <name type="scientific">Drosophila guanche</name>
    <name type="common">Fruit fly</name>
    <dbReference type="NCBI Taxonomy" id="7266"/>
    <lineage>
        <taxon>Eukaryota</taxon>
        <taxon>Metazoa</taxon>
        <taxon>Ecdysozoa</taxon>
        <taxon>Arthropoda</taxon>
        <taxon>Hexapoda</taxon>
        <taxon>Insecta</taxon>
        <taxon>Pterygota</taxon>
        <taxon>Neoptera</taxon>
        <taxon>Endopterygota</taxon>
        <taxon>Diptera</taxon>
        <taxon>Brachycera</taxon>
        <taxon>Muscomorpha</taxon>
        <taxon>Ephydroidea</taxon>
        <taxon>Drosophilidae</taxon>
        <taxon>Drosophila</taxon>
        <taxon>Sophophora</taxon>
    </lineage>
</organism>
<dbReference type="InterPro" id="IPR001494">
    <property type="entry name" value="Importin-beta_N"/>
</dbReference>
<dbReference type="InterPro" id="IPR016024">
    <property type="entry name" value="ARM-type_fold"/>
</dbReference>
<keyword evidence="3" id="KW-0963">Cytoplasm</keyword>
<dbReference type="Proteomes" id="UP000268350">
    <property type="component" value="Unassembled WGS sequence"/>
</dbReference>
<dbReference type="InterPro" id="IPR021133">
    <property type="entry name" value="HEAT_type_2"/>
</dbReference>
<evidence type="ECO:0000256" key="1">
    <source>
        <dbReference type="ARBA" id="ARBA00004496"/>
    </source>
</evidence>
<dbReference type="InterPro" id="IPR011989">
    <property type="entry name" value="ARM-like"/>
</dbReference>
<keyword evidence="9" id="KW-1185">Reference proteome</keyword>
<evidence type="ECO:0000313" key="8">
    <source>
        <dbReference type="EMBL" id="SPP78457.1"/>
    </source>
</evidence>
<dbReference type="GO" id="GO:0005737">
    <property type="term" value="C:cytoplasm"/>
    <property type="evidence" value="ECO:0007669"/>
    <property type="project" value="UniProtKB-SubCell"/>
</dbReference>
<dbReference type="OrthoDB" id="10263328at2759"/>
<dbReference type="PANTHER" id="PTHR10527">
    <property type="entry name" value="IMPORTIN BETA"/>
    <property type="match status" value="1"/>
</dbReference>
<dbReference type="InterPro" id="IPR058584">
    <property type="entry name" value="IMB1_TNPO1-like_TPR"/>
</dbReference>
<dbReference type="GO" id="GO:0006606">
    <property type="term" value="P:protein import into nucleus"/>
    <property type="evidence" value="ECO:0007669"/>
    <property type="project" value="InterPro"/>
</dbReference>
<dbReference type="EMBL" id="OUUW01000003">
    <property type="protein sequence ID" value="SPP78457.1"/>
    <property type="molecule type" value="Genomic_DNA"/>
</dbReference>
<protein>
    <submittedName>
        <fullName evidence="8">Blast:Importin subunit beta</fullName>
    </submittedName>
</protein>
<dbReference type="InterPro" id="IPR040122">
    <property type="entry name" value="Importin_beta"/>
</dbReference>
<evidence type="ECO:0000256" key="5">
    <source>
        <dbReference type="ARBA" id="ARBA00022927"/>
    </source>
</evidence>
<evidence type="ECO:0000256" key="4">
    <source>
        <dbReference type="ARBA" id="ARBA00022737"/>
    </source>
</evidence>
<evidence type="ECO:0000256" key="3">
    <source>
        <dbReference type="ARBA" id="ARBA00022490"/>
    </source>
</evidence>
<dbReference type="Pfam" id="PF13513">
    <property type="entry name" value="HEAT_EZ"/>
    <property type="match status" value="1"/>
</dbReference>
<dbReference type="PROSITE" id="PS50166">
    <property type="entry name" value="IMPORTIN_B_NT"/>
    <property type="match status" value="1"/>
</dbReference>
<sequence length="798" mass="88952">MELIAALEHTASSDQNELSDATKYLGEAAASNLPELLKALSAVLADPTNSDLARMAASLFIKNNLYSWNDEVKQKKQEMWQQLPNEIREVIKYNLLVALGTENARPSCAAQCVAVLAVIEQPLQRWNIIFQTLPNYVIGEGSNELLRSSALEAIGYICQEMQCGMVESEAKRLLVAIVHGMSEDEPCHHVRLAATTALLNSLECIKDIFETEGKHIMLVVCNAVKITATDAHTRVVALQCLDKLVSLRYQLLEQCMQEVFFVTLDAMKANDDAVALQGIEFWSTICQKEIDLAMGSQESIEQSMQYARQAMPYLMPVLIKRLTKKNEFEAEDANNPATASSVCIKLMAKCCKNDIEPHVLPFILQNIESQNWELRHAAAMALASVLYELDTNNVIPLVESLIHLMSDPRICVRDTTAWILGRIYSVVPERHLAALVECLLLNLRSEPSVASKVCWTFRGLFKAARSVDPTGETYALFPHIKSIAEGLLETCDRCDGAQDNLNVAAYEALNSLILDSSQDCYLMVQHTTLVIYERIQKAIKMEPIIGRDCRQQRSDLLYLLCRTLKCLLSKLSVEDASQVSDVIMEAMQSILRSSAGWILSEVPGNVYHVVSTLVNQLQLQFEKYMPDFTPMLICGLKTRQNYLTVSASIELINNLCHVLKGQMAPYCDELVQELMNKLSDPSVHLAIKTPILSAIGNMAFAIGGHFEKYAAKVLELLHYTSDVCLQLGPTTIYSYELRESILEAYTGISYGLKGSVQLEAHLRHIILLVERLVQDGDMTESMTALATNLTRNLSSSTN</sequence>
<dbReference type="OMA" id="PADCFFF"/>
<evidence type="ECO:0000256" key="6">
    <source>
        <dbReference type="PROSITE-ProRule" id="PRU00103"/>
    </source>
</evidence>
<feature type="domain" description="Importin N-terminal" evidence="7">
    <location>
        <begin position="21"/>
        <end position="101"/>
    </location>
</feature>
<evidence type="ECO:0000256" key="2">
    <source>
        <dbReference type="ARBA" id="ARBA00022448"/>
    </source>
</evidence>
<proteinExistence type="predicted"/>
<keyword evidence="2" id="KW-0813">Transport</keyword>